<gene>
    <name evidence="1" type="ORF">SPELUC_LOCUS17179</name>
</gene>
<evidence type="ECO:0000313" key="2">
    <source>
        <dbReference type="Proteomes" id="UP000789366"/>
    </source>
</evidence>
<accession>A0ACA9REG3</accession>
<evidence type="ECO:0000313" key="1">
    <source>
        <dbReference type="EMBL" id="CAG8790380.1"/>
    </source>
</evidence>
<dbReference type="EMBL" id="CAJVPW010068475">
    <property type="protein sequence ID" value="CAG8790380.1"/>
    <property type="molecule type" value="Genomic_DNA"/>
</dbReference>
<keyword evidence="2" id="KW-1185">Reference proteome</keyword>
<comment type="caution">
    <text evidence="1">The sequence shown here is derived from an EMBL/GenBank/DDBJ whole genome shotgun (WGS) entry which is preliminary data.</text>
</comment>
<feature type="non-terminal residue" evidence="1">
    <location>
        <position position="56"/>
    </location>
</feature>
<proteinExistence type="predicted"/>
<protein>
    <submittedName>
        <fullName evidence="1">12505_t:CDS:1</fullName>
    </submittedName>
</protein>
<sequence length="56" mass="6099">EVMTRIYQKSNGVYFLDGPAGSGKTYLYNWLLAHVRASRLIALAIASSGISALLLK</sequence>
<name>A0ACA9REG3_9GLOM</name>
<dbReference type="Proteomes" id="UP000789366">
    <property type="component" value="Unassembled WGS sequence"/>
</dbReference>
<feature type="non-terminal residue" evidence="1">
    <location>
        <position position="1"/>
    </location>
</feature>
<reference evidence="1" key="1">
    <citation type="submission" date="2021-06" db="EMBL/GenBank/DDBJ databases">
        <authorList>
            <person name="Kallberg Y."/>
            <person name="Tangrot J."/>
            <person name="Rosling A."/>
        </authorList>
    </citation>
    <scope>NUCLEOTIDE SEQUENCE</scope>
    <source>
        <strain evidence="1">28 12/20/2015</strain>
    </source>
</reference>
<organism evidence="1 2">
    <name type="scientific">Cetraspora pellucida</name>
    <dbReference type="NCBI Taxonomy" id="1433469"/>
    <lineage>
        <taxon>Eukaryota</taxon>
        <taxon>Fungi</taxon>
        <taxon>Fungi incertae sedis</taxon>
        <taxon>Mucoromycota</taxon>
        <taxon>Glomeromycotina</taxon>
        <taxon>Glomeromycetes</taxon>
        <taxon>Diversisporales</taxon>
        <taxon>Gigasporaceae</taxon>
        <taxon>Cetraspora</taxon>
    </lineage>
</organism>